<dbReference type="PANTHER" id="PTHR30337:SF7">
    <property type="entry name" value="PHOSPHOESTERASE"/>
    <property type="match status" value="1"/>
</dbReference>
<keyword evidence="4" id="KW-1185">Reference proteome</keyword>
<reference evidence="3 4" key="1">
    <citation type="submission" date="2021-12" db="EMBL/GenBank/DDBJ databases">
        <title>Sinirhodobacter sp. WL0062 is a bacterium isolated from seawater.</title>
        <authorList>
            <person name="Wang L."/>
            <person name="He W."/>
            <person name="Zhang D.-F."/>
        </authorList>
    </citation>
    <scope>NUCLEOTIDE SEQUENCE [LARGE SCALE GENOMIC DNA]</scope>
    <source>
        <strain evidence="3 4">WL0062</strain>
    </source>
</reference>
<evidence type="ECO:0000313" key="3">
    <source>
        <dbReference type="EMBL" id="MCE5972616.1"/>
    </source>
</evidence>
<evidence type="ECO:0000259" key="2">
    <source>
        <dbReference type="Pfam" id="PF00149"/>
    </source>
</evidence>
<dbReference type="PANTHER" id="PTHR30337">
    <property type="entry name" value="COMPONENT OF ATP-DEPENDENT DSDNA EXONUCLEASE"/>
    <property type="match status" value="1"/>
</dbReference>
<comment type="caution">
    <text evidence="3">The sequence shown here is derived from an EMBL/GenBank/DDBJ whole genome shotgun (WGS) entry which is preliminary data.</text>
</comment>
<dbReference type="InterPro" id="IPR004843">
    <property type="entry name" value="Calcineurin-like_PHP"/>
</dbReference>
<dbReference type="CDD" id="cd00840">
    <property type="entry name" value="MPP_Mre11_N"/>
    <property type="match status" value="1"/>
</dbReference>
<name>A0ABS8YRX7_9RHOB</name>
<gene>
    <name evidence="3" type="ORF">LZA78_03885</name>
</gene>
<accession>A0ABS8YRX7</accession>
<dbReference type="SUPFAM" id="SSF56300">
    <property type="entry name" value="Metallo-dependent phosphatases"/>
    <property type="match status" value="1"/>
</dbReference>
<proteinExistence type="predicted"/>
<dbReference type="Pfam" id="PF00149">
    <property type="entry name" value="Metallophos"/>
    <property type="match status" value="1"/>
</dbReference>
<evidence type="ECO:0000256" key="1">
    <source>
        <dbReference type="ARBA" id="ARBA00022801"/>
    </source>
</evidence>
<dbReference type="Proteomes" id="UP001521181">
    <property type="component" value="Unassembled WGS sequence"/>
</dbReference>
<keyword evidence="3" id="KW-0540">Nuclease</keyword>
<dbReference type="RefSeq" id="WP_233675629.1">
    <property type="nucleotide sequence ID" value="NZ_JAJUOS010000002.1"/>
</dbReference>
<dbReference type="GO" id="GO:0004527">
    <property type="term" value="F:exonuclease activity"/>
    <property type="evidence" value="ECO:0007669"/>
    <property type="project" value="UniProtKB-KW"/>
</dbReference>
<dbReference type="InterPro" id="IPR041796">
    <property type="entry name" value="Mre11_N"/>
</dbReference>
<dbReference type="PIRSF" id="PIRSF033091">
    <property type="entry name" value="Pesterase_YhaO"/>
    <property type="match status" value="1"/>
</dbReference>
<sequence>MFRFIHTADLHLDAPLKSLALKDENLSDLVGNATRRALERIVDLCFEEQVDALLIAGDLYDGDMRSMKTAAFLVSEMERLNEAGIRVFMIRGNHDAESVLTRELELPPNVHVFTGHGGSVEISEKAVTIHGVSFAKPQAPESLLPKYKPPVPGQFNIGLLHTSLAGATGHDTYAPCSVNELKAHGFDYWALGHVHIRTVHSEAPFIVMPGMPQGRDIGEAGTKSVTLVTIDEETVRLEERVTSSVEFLRREVALDGVEDWRDALACIEATIASAAMSLSDHTVLRLELIGQTPLAWRLRRDGDLLLEQVSNLAHAKGSVWIDKIVHRLAPPLQQSQGEDPRKELSALMETLAQDEAFLMRAKRDAEELISALPPELRSAFGETEEAQFDLLRQLLQEGIEDIVARMMAGEQGMAS</sequence>
<keyword evidence="3" id="KW-0269">Exonuclease</keyword>
<feature type="domain" description="Calcineurin-like phosphoesterase" evidence="2">
    <location>
        <begin position="2"/>
        <end position="196"/>
    </location>
</feature>
<dbReference type="EMBL" id="JAJUOS010000002">
    <property type="protein sequence ID" value="MCE5972616.1"/>
    <property type="molecule type" value="Genomic_DNA"/>
</dbReference>
<dbReference type="Gene3D" id="3.60.21.10">
    <property type="match status" value="1"/>
</dbReference>
<keyword evidence="1" id="KW-0378">Hydrolase</keyword>
<organism evidence="3 4">
    <name type="scientific">Rhodobacter flavimaris</name>
    <dbReference type="NCBI Taxonomy" id="2907145"/>
    <lineage>
        <taxon>Bacteria</taxon>
        <taxon>Pseudomonadati</taxon>
        <taxon>Pseudomonadota</taxon>
        <taxon>Alphaproteobacteria</taxon>
        <taxon>Rhodobacterales</taxon>
        <taxon>Rhodobacter group</taxon>
        <taxon>Rhodobacter</taxon>
    </lineage>
</organism>
<protein>
    <submittedName>
        <fullName evidence="3">DNA repair exonuclease</fullName>
    </submittedName>
</protein>
<dbReference type="InterPro" id="IPR050535">
    <property type="entry name" value="DNA_Repair-Maintenance_Comp"/>
</dbReference>
<evidence type="ECO:0000313" key="4">
    <source>
        <dbReference type="Proteomes" id="UP001521181"/>
    </source>
</evidence>
<dbReference type="InterPro" id="IPR014576">
    <property type="entry name" value="Pesterase_YhaO"/>
</dbReference>
<dbReference type="InterPro" id="IPR029052">
    <property type="entry name" value="Metallo-depent_PP-like"/>
</dbReference>